<comment type="subcellular location">
    <subcellularLocation>
        <location evidence="1">Host cell</location>
    </subcellularLocation>
    <subcellularLocation>
        <location evidence="2">Secreted</location>
    </subcellularLocation>
</comment>
<evidence type="ECO:0000256" key="3">
    <source>
        <dbReference type="ARBA" id="ARBA00022525"/>
    </source>
</evidence>
<feature type="domain" description="Crinkler effector protein N-terminal" evidence="4">
    <location>
        <begin position="4"/>
        <end position="113"/>
    </location>
</feature>
<proteinExistence type="predicted"/>
<sequence>MVEVSLNCMVVGGGTPFSIDIDAGKNVDHLKKKIKKEKEYKFPADELQLYRVDGLAQDEDEQIVYNGTTIDMPNCSLDDFGGSTKRLAALSLISKCFEEADVNIRWKIHVLVVVPEVAVSATSSTLAGDDALLQKIEEAMERKFKKQKKRKCIAFSDISTAKLNKIINGLNVIVVSRKEPDRPKAKQVCAFKWDPSLREDQQIDEYSQYLRGHLNATLQQTGLCLLDATQCPGVLAIKDVRFEFDLNGTTGVLVLRDLGDDMAENVRYLNGLRLVMELKKDLTAEYSKKENQALAELIAANVKTPD</sequence>
<organism evidence="5">
    <name type="scientific">Aphanomyces stellatus</name>
    <dbReference type="NCBI Taxonomy" id="120398"/>
    <lineage>
        <taxon>Eukaryota</taxon>
        <taxon>Sar</taxon>
        <taxon>Stramenopiles</taxon>
        <taxon>Oomycota</taxon>
        <taxon>Saprolegniomycetes</taxon>
        <taxon>Saprolegniales</taxon>
        <taxon>Verrucalvaceae</taxon>
        <taxon>Aphanomyces</taxon>
    </lineage>
</organism>
<reference evidence="5" key="1">
    <citation type="submission" date="2019-06" db="EMBL/GenBank/DDBJ databases">
        <title>Genomics analysis of Aphanomyces spp. identifies a new class of oomycete effector associated with host adaptation.</title>
        <authorList>
            <person name="Gaulin E."/>
        </authorList>
    </citation>
    <scope>NUCLEOTIDE SEQUENCE</scope>
    <source>
        <strain evidence="5">CBS 578.67</strain>
    </source>
</reference>
<evidence type="ECO:0000259" key="4">
    <source>
        <dbReference type="Pfam" id="PF20147"/>
    </source>
</evidence>
<dbReference type="InterPro" id="IPR045379">
    <property type="entry name" value="Crinkler_N"/>
</dbReference>
<accession>A0A6A4XQT4</accession>
<evidence type="ECO:0000313" key="5">
    <source>
        <dbReference type="EMBL" id="KAF0685209.1"/>
    </source>
</evidence>
<dbReference type="GO" id="GO:0005576">
    <property type="term" value="C:extracellular region"/>
    <property type="evidence" value="ECO:0007669"/>
    <property type="project" value="UniProtKB-SubCell"/>
</dbReference>
<evidence type="ECO:0000256" key="2">
    <source>
        <dbReference type="ARBA" id="ARBA00004613"/>
    </source>
</evidence>
<gene>
    <name evidence="5" type="ORF">As57867_022786</name>
</gene>
<dbReference type="Pfam" id="PF20147">
    <property type="entry name" value="Crinkler"/>
    <property type="match status" value="1"/>
</dbReference>
<comment type="caution">
    <text evidence="5">The sequence shown here is derived from an EMBL/GenBank/DDBJ whole genome shotgun (WGS) entry which is preliminary data.</text>
</comment>
<keyword evidence="3" id="KW-0964">Secreted</keyword>
<dbReference type="OrthoDB" id="125307at2759"/>
<dbReference type="AlphaFoldDB" id="A0A6A4XQT4"/>
<evidence type="ECO:0000256" key="1">
    <source>
        <dbReference type="ARBA" id="ARBA00004340"/>
    </source>
</evidence>
<name>A0A6A4XQT4_9STRA</name>
<dbReference type="GO" id="GO:0043657">
    <property type="term" value="C:host cell"/>
    <property type="evidence" value="ECO:0007669"/>
    <property type="project" value="UniProtKB-SubCell"/>
</dbReference>
<dbReference type="EMBL" id="VJMH01007214">
    <property type="protein sequence ID" value="KAF0685209.1"/>
    <property type="molecule type" value="Genomic_DNA"/>
</dbReference>
<protein>
    <recommendedName>
        <fullName evidence="4">Crinkler effector protein N-terminal domain-containing protein</fullName>
    </recommendedName>
</protein>
<feature type="non-terminal residue" evidence="5">
    <location>
        <position position="306"/>
    </location>
</feature>